<feature type="domain" description="DUF4350" evidence="3">
    <location>
        <begin position="82"/>
        <end position="275"/>
    </location>
</feature>
<evidence type="ECO:0000256" key="2">
    <source>
        <dbReference type="SAM" id="Phobius"/>
    </source>
</evidence>
<evidence type="ECO:0000313" key="4">
    <source>
        <dbReference type="EMBL" id="ALO66283.1"/>
    </source>
</evidence>
<keyword evidence="2" id="KW-1133">Transmembrane helix</keyword>
<dbReference type="Pfam" id="PF14258">
    <property type="entry name" value="DUF4350"/>
    <property type="match status" value="1"/>
</dbReference>
<feature type="region of interest" description="Disordered" evidence="1">
    <location>
        <begin position="1"/>
        <end position="24"/>
    </location>
</feature>
<name>A0A0S2LYK9_9MICC</name>
<dbReference type="InterPro" id="IPR025646">
    <property type="entry name" value="DUF4350"/>
</dbReference>
<dbReference type="EMBL" id="CP013200">
    <property type="protein sequence ID" value="ALO66283.1"/>
    <property type="molecule type" value="Genomic_DNA"/>
</dbReference>
<reference evidence="5" key="1">
    <citation type="submission" date="2015-11" db="EMBL/GenBank/DDBJ databases">
        <authorList>
            <person name="Kumar R."/>
            <person name="Singh D."/>
            <person name="Swarnkar M.K."/>
            <person name="Singh A.K."/>
            <person name="Kumar S."/>
        </authorList>
    </citation>
    <scope>NUCLEOTIDE SEQUENCE [LARGE SCALE GENOMIC DNA]</scope>
    <source>
        <strain evidence="5">ERGS4:06</strain>
    </source>
</reference>
<dbReference type="AlphaFoldDB" id="A0A0S2LYK9"/>
<feature type="transmembrane region" description="Helical" evidence="2">
    <location>
        <begin position="48"/>
        <end position="68"/>
    </location>
</feature>
<keyword evidence="2" id="KW-0812">Transmembrane</keyword>
<organism evidence="4 5">
    <name type="scientific">Arthrobacter alpinus</name>
    <dbReference type="NCBI Taxonomy" id="656366"/>
    <lineage>
        <taxon>Bacteria</taxon>
        <taxon>Bacillati</taxon>
        <taxon>Actinomycetota</taxon>
        <taxon>Actinomycetes</taxon>
        <taxon>Micrococcales</taxon>
        <taxon>Micrococcaceae</taxon>
        <taxon>Arthrobacter</taxon>
    </lineage>
</organism>
<evidence type="ECO:0000256" key="1">
    <source>
        <dbReference type="SAM" id="MobiDB-lite"/>
    </source>
</evidence>
<gene>
    <name evidence="4" type="ORF">AS189_07025</name>
</gene>
<evidence type="ECO:0000313" key="5">
    <source>
        <dbReference type="Proteomes" id="UP000059574"/>
    </source>
</evidence>
<feature type="transmembrane region" description="Helical" evidence="2">
    <location>
        <begin position="307"/>
        <end position="325"/>
    </location>
</feature>
<reference evidence="4 5" key="2">
    <citation type="journal article" date="2016" name="J. Biotechnol.">
        <title>Complete genome sequence of Arthrobacter alpinus ERGS4:06, a yellow pigmented bacterium tolerant to cold and radiations isolated from Sikkim Himalaya.</title>
        <authorList>
            <person name="Kumar R."/>
            <person name="Singh D."/>
            <person name="Swarnkar M.K."/>
            <person name="Singh A.K."/>
            <person name="Kumar S."/>
        </authorList>
    </citation>
    <scope>NUCLEOTIDE SEQUENCE [LARGE SCALE GENOMIC DNA]</scope>
    <source>
        <strain evidence="4 5">ERGS4:06</strain>
    </source>
</reference>
<keyword evidence="2" id="KW-0472">Membrane</keyword>
<sequence>MPTSTAPRSDAPENNASDNTAPDGTVNHVFVAEDTTAARRLNKWWRKYRFWIIGGAVFVLLSVVAFVMSNSGNRSLDALAINNPAPAGAQAAASVLENQGVAVTATKSLLETTDALAQNAYASSTVLFYDPRKILTPTQVSELAAAVEENGAKLVAITPGPLTLKNLSPEISSAGTTAGSQLVDAQCENVDATAAGSIGGTGPDPALNTGPAKGPLLLYKGAQTCFTPNAKAGTASGGFLASNSAGDITALGFSGVVNNHNLDQAGNAALTFRLLGSKPNLLWYTSSLNDVPPAQTSPSFADLTPAWMFPASAWLMLVALVGVLWRGRRNGPLVAEPLPVIVKASETMAGRARLYQDARAVDTATRTLQHASLTRLARALRLGHSADPSVVVEAVAAATSRPSTHVHAILLGEPPHTEKDMLRIAAELAALEEEVARR</sequence>
<protein>
    <recommendedName>
        <fullName evidence="3">DUF4350 domain-containing protein</fullName>
    </recommendedName>
</protein>
<accession>A0A0S2LYK9</accession>
<evidence type="ECO:0000259" key="3">
    <source>
        <dbReference type="Pfam" id="PF14258"/>
    </source>
</evidence>
<proteinExistence type="predicted"/>
<feature type="compositionally biased region" description="Polar residues" evidence="1">
    <location>
        <begin position="1"/>
        <end position="22"/>
    </location>
</feature>
<dbReference type="Proteomes" id="UP000059574">
    <property type="component" value="Chromosome"/>
</dbReference>